<reference evidence="1" key="1">
    <citation type="journal article" date="2015" name="Nature">
        <title>Complex archaea that bridge the gap between prokaryotes and eukaryotes.</title>
        <authorList>
            <person name="Spang A."/>
            <person name="Saw J.H."/>
            <person name="Jorgensen S.L."/>
            <person name="Zaremba-Niedzwiedzka K."/>
            <person name="Martijn J."/>
            <person name="Lind A.E."/>
            <person name="van Eijk R."/>
            <person name="Schleper C."/>
            <person name="Guy L."/>
            <person name="Ettema T.J."/>
        </authorList>
    </citation>
    <scope>NUCLEOTIDE SEQUENCE</scope>
</reference>
<evidence type="ECO:0000313" key="1">
    <source>
        <dbReference type="EMBL" id="KKL72565.1"/>
    </source>
</evidence>
<accession>A0A0F9GT47</accession>
<gene>
    <name evidence="1" type="ORF">LCGC14_2083650</name>
</gene>
<dbReference type="InterPro" id="IPR056909">
    <property type="entry name" value="SU10_portal"/>
</dbReference>
<dbReference type="AlphaFoldDB" id="A0A0F9GT47"/>
<evidence type="ECO:0008006" key="2">
    <source>
        <dbReference type="Google" id="ProtNLM"/>
    </source>
</evidence>
<sequence length="568" mass="65255">MAKEAKKKDPMIEYVVEEFSRYENFHKDRFDKAEEIYDMWAVKPPKRSYAWQNQVRVPITFEGEQTITPRIYSALFPNDAPVDLIIEDNTPVEQGVRIKSLIQRDFRRAGVMASCYPSISNATLFGTGYGELFWEVKKGWIVNENQERLYTILSMGNACEHISFFEMYPHPNKMYMNDALPIIRRRFCDANYLKSLAENPYFQFTNLAEALKTKSPVSKPSMIQGSDGKAIMKPRDDYELLEYWGPYDQAEEKDGKVHTKKGVPHWIIVVNREVKARGIPNPYNHQSPPFYKVKLFNDPKSRWFGVGTGVVGAPTQDRLDKIVNQRLDNVELVLNKQGTYNGADPLINIRKLEESKPGRWHKVSNVETSLKWLETPDVTKSSYEEERIAKMDYRESTGAVSALMPAEDKKQQHRTAMGMQLLQGAAGIRYKPILALMEKSGIQRIAQIFIENARQFMTTPQWAHLTGDSGTKPPVFVTPRELRARIRFVPTGISETSNKEIQMSQLLRFKEISQDDPTVNRTEINKRIAELFGFKDIDKLLIQQEQTVGQLTPAMQAQIRQRLAEGAS</sequence>
<feature type="non-terminal residue" evidence="1">
    <location>
        <position position="568"/>
    </location>
</feature>
<name>A0A0F9GT47_9ZZZZ</name>
<organism evidence="1">
    <name type="scientific">marine sediment metagenome</name>
    <dbReference type="NCBI Taxonomy" id="412755"/>
    <lineage>
        <taxon>unclassified sequences</taxon>
        <taxon>metagenomes</taxon>
        <taxon>ecological metagenomes</taxon>
    </lineage>
</organism>
<dbReference type="Pfam" id="PF23899">
    <property type="entry name" value="SU10_portal"/>
    <property type="match status" value="1"/>
</dbReference>
<comment type="caution">
    <text evidence="1">The sequence shown here is derived from an EMBL/GenBank/DDBJ whole genome shotgun (WGS) entry which is preliminary data.</text>
</comment>
<protein>
    <recommendedName>
        <fullName evidence="2">Portal protein</fullName>
    </recommendedName>
</protein>
<dbReference type="EMBL" id="LAZR01025234">
    <property type="protein sequence ID" value="KKL72565.1"/>
    <property type="molecule type" value="Genomic_DNA"/>
</dbReference>
<proteinExistence type="predicted"/>